<organism evidence="1 2">
    <name type="scientific">Nitrosomonas supralitoralis</name>
    <dbReference type="NCBI Taxonomy" id="2116706"/>
    <lineage>
        <taxon>Bacteria</taxon>
        <taxon>Pseudomonadati</taxon>
        <taxon>Pseudomonadota</taxon>
        <taxon>Betaproteobacteria</taxon>
        <taxon>Nitrosomonadales</taxon>
        <taxon>Nitrosomonadaceae</taxon>
        <taxon>Nitrosomonas</taxon>
    </lineage>
</organism>
<keyword evidence="2" id="KW-1185">Reference proteome</keyword>
<accession>A0A2P7NS51</accession>
<reference evidence="1 2" key="1">
    <citation type="submission" date="2018-03" db="EMBL/GenBank/DDBJ databases">
        <title>Draft genome of Nitrosomonas supralitoralis APG5.</title>
        <authorList>
            <person name="Urakawa H."/>
            <person name="Lopez J.V."/>
        </authorList>
    </citation>
    <scope>NUCLEOTIDE SEQUENCE [LARGE SCALE GENOMIC DNA]</scope>
    <source>
        <strain evidence="1 2">APG5</strain>
    </source>
</reference>
<protein>
    <submittedName>
        <fullName evidence="1">Uncharacterized protein</fullName>
    </submittedName>
</protein>
<name>A0A2P7NS51_9PROT</name>
<comment type="caution">
    <text evidence="1">The sequence shown here is derived from an EMBL/GenBank/DDBJ whole genome shotgun (WGS) entry which is preliminary data.</text>
</comment>
<sequence>MGIKTEVRANDHYEIVTNIEVHEKSLSINSLRSIYSMHMKTWSDGTKIRVFVFPDDNKLHQSFSKEIL</sequence>
<proteinExistence type="predicted"/>
<dbReference type="SUPFAM" id="SSF53850">
    <property type="entry name" value="Periplasmic binding protein-like II"/>
    <property type="match status" value="1"/>
</dbReference>
<evidence type="ECO:0000313" key="2">
    <source>
        <dbReference type="Proteomes" id="UP000241912"/>
    </source>
</evidence>
<evidence type="ECO:0000313" key="1">
    <source>
        <dbReference type="EMBL" id="PSJ16269.1"/>
    </source>
</evidence>
<dbReference type="AlphaFoldDB" id="A0A2P7NS51"/>
<feature type="non-terminal residue" evidence="1">
    <location>
        <position position="68"/>
    </location>
</feature>
<dbReference type="EMBL" id="PXXU01000059">
    <property type="protein sequence ID" value="PSJ16269.1"/>
    <property type="molecule type" value="Genomic_DNA"/>
</dbReference>
<dbReference type="Proteomes" id="UP000241912">
    <property type="component" value="Unassembled WGS sequence"/>
</dbReference>
<gene>
    <name evidence="1" type="ORF">C7H79_14435</name>
</gene>